<evidence type="ECO:0000256" key="6">
    <source>
        <dbReference type="ARBA" id="ARBA00023136"/>
    </source>
</evidence>
<evidence type="ECO:0000256" key="2">
    <source>
        <dbReference type="ARBA" id="ARBA00005697"/>
    </source>
</evidence>
<dbReference type="EMBL" id="BAABGL010000002">
    <property type="protein sequence ID" value="GAA4384681.1"/>
    <property type="molecule type" value="Genomic_DNA"/>
</dbReference>
<feature type="transmembrane region" description="Helical" evidence="8">
    <location>
        <begin position="248"/>
        <end position="265"/>
    </location>
</feature>
<feature type="transmembrane region" description="Helical" evidence="8">
    <location>
        <begin position="175"/>
        <end position="194"/>
    </location>
</feature>
<evidence type="ECO:0000313" key="10">
    <source>
        <dbReference type="Proteomes" id="UP001500642"/>
    </source>
</evidence>
<reference evidence="10" key="1">
    <citation type="journal article" date="2019" name="Int. J. Syst. Evol. Microbiol.">
        <title>The Global Catalogue of Microorganisms (GCM) 10K type strain sequencing project: providing services to taxonomists for standard genome sequencing and annotation.</title>
        <authorList>
            <consortium name="The Broad Institute Genomics Platform"/>
            <consortium name="The Broad Institute Genome Sequencing Center for Infectious Disease"/>
            <person name="Wu L."/>
            <person name="Ma J."/>
        </authorList>
    </citation>
    <scope>NUCLEOTIDE SEQUENCE [LARGE SCALE GENOMIC DNA]</scope>
    <source>
        <strain evidence="10">JCM 17808</strain>
    </source>
</reference>
<evidence type="ECO:0000256" key="4">
    <source>
        <dbReference type="ARBA" id="ARBA00022692"/>
    </source>
</evidence>
<feature type="transmembrane region" description="Helical" evidence="8">
    <location>
        <begin position="123"/>
        <end position="143"/>
    </location>
</feature>
<feature type="transmembrane region" description="Helical" evidence="8">
    <location>
        <begin position="272"/>
        <end position="292"/>
    </location>
</feature>
<comment type="subcellular location">
    <subcellularLocation>
        <location evidence="1">Endomembrane system</location>
        <topology evidence="1">Multi-pass membrane protein</topology>
    </subcellularLocation>
</comment>
<keyword evidence="3" id="KW-0813">Transport</keyword>
<evidence type="ECO:0000256" key="5">
    <source>
        <dbReference type="ARBA" id="ARBA00022989"/>
    </source>
</evidence>
<feature type="transmembrane region" description="Helical" evidence="8">
    <location>
        <begin position="518"/>
        <end position="540"/>
    </location>
</feature>
<keyword evidence="4 8" id="KW-0812">Transmembrane</keyword>
<feature type="transmembrane region" description="Helical" evidence="8">
    <location>
        <begin position="206"/>
        <end position="228"/>
    </location>
</feature>
<dbReference type="PANTHER" id="PTHR43337:SF1">
    <property type="entry name" value="XANTHINE_URACIL PERMEASE C887.17-RELATED"/>
    <property type="match status" value="1"/>
</dbReference>
<dbReference type="Proteomes" id="UP001500642">
    <property type="component" value="Unassembled WGS sequence"/>
</dbReference>
<dbReference type="Pfam" id="PF00860">
    <property type="entry name" value="Xan_ur_permease"/>
    <property type="match status" value="1"/>
</dbReference>
<evidence type="ECO:0000313" key="9">
    <source>
        <dbReference type="EMBL" id="GAA4384681.1"/>
    </source>
</evidence>
<keyword evidence="10" id="KW-1185">Reference proteome</keyword>
<gene>
    <name evidence="9" type="ORF">GCM10023167_05740</name>
</gene>
<feature type="region of interest" description="Disordered" evidence="7">
    <location>
        <begin position="1"/>
        <end position="32"/>
    </location>
</feature>
<feature type="transmembrane region" description="Helical" evidence="8">
    <location>
        <begin position="430"/>
        <end position="463"/>
    </location>
</feature>
<comment type="similarity">
    <text evidence="2">Belongs to the nucleobase:cation symporter-2 (NCS2) (TC 2.A.40) family. Azg-like subfamily.</text>
</comment>
<dbReference type="InterPro" id="IPR006043">
    <property type="entry name" value="NCS2"/>
</dbReference>
<protein>
    <submittedName>
        <fullName evidence="9">NCS2 family permease</fullName>
    </submittedName>
</protein>
<evidence type="ECO:0000256" key="1">
    <source>
        <dbReference type="ARBA" id="ARBA00004127"/>
    </source>
</evidence>
<evidence type="ECO:0000256" key="3">
    <source>
        <dbReference type="ARBA" id="ARBA00022448"/>
    </source>
</evidence>
<comment type="caution">
    <text evidence="9">The sequence shown here is derived from an EMBL/GenBank/DDBJ whole genome shotgun (WGS) entry which is preliminary data.</text>
</comment>
<name>A0ABP8J444_9MICO</name>
<evidence type="ECO:0000256" key="8">
    <source>
        <dbReference type="SAM" id="Phobius"/>
    </source>
</evidence>
<proteinExistence type="inferred from homology"/>
<feature type="transmembrane region" description="Helical" evidence="8">
    <location>
        <begin position="475"/>
        <end position="506"/>
    </location>
</feature>
<keyword evidence="6 8" id="KW-0472">Membrane</keyword>
<organism evidence="9 10">
    <name type="scientific">Brevibacterium pityocampae</name>
    <dbReference type="NCBI Taxonomy" id="506594"/>
    <lineage>
        <taxon>Bacteria</taxon>
        <taxon>Bacillati</taxon>
        <taxon>Actinomycetota</taxon>
        <taxon>Actinomycetes</taxon>
        <taxon>Micrococcales</taxon>
        <taxon>Brevibacteriaceae</taxon>
        <taxon>Brevibacterium</taxon>
    </lineage>
</organism>
<dbReference type="PANTHER" id="PTHR43337">
    <property type="entry name" value="XANTHINE/URACIL PERMEASE C887.17-RELATED"/>
    <property type="match status" value="1"/>
</dbReference>
<keyword evidence="5 8" id="KW-1133">Transmembrane helix</keyword>
<feature type="transmembrane region" description="Helical" evidence="8">
    <location>
        <begin position="337"/>
        <end position="358"/>
    </location>
</feature>
<evidence type="ECO:0000256" key="7">
    <source>
        <dbReference type="SAM" id="MobiDB-lite"/>
    </source>
</evidence>
<feature type="transmembrane region" description="Helical" evidence="8">
    <location>
        <begin position="84"/>
        <end position="103"/>
    </location>
</feature>
<sequence>MPLPDPRVTGSLTRPAQHHRTPAPLHARTTEHTHHRIIRTIHEAAPVSHTPARTTEPSGAPTGALDRFFHISARGSTVGREIRGGLATFFAMSYIVVLNPLIIGAAADSTGLFLGGGTEPNLPAVAAATSLVSGLLTILMGVVGNFPMAVSSSLGLSAFITYGIVVLPGMTWADAMGLVVIEGIILLILVLTGFRSAIFNAVPGQLKTAISVGIGLFIALIGMINAGFISRGSGAGLELGTGGFLTGWPMLVFLISLLALFVMWAARVRGAILYSIVGATVLALVLEAVFRIGPKTGADGEVANPQGWGLTVPTLDQQWFTLPDLSLLGSFNLLGSWQHVGVVAAALAVFTLLLANFFDLLGTMVGIANEGDIKDRHGEIPQSKRIMVADALGAIGGGMGSTSVNSGFVESTVGVGDGARTGLANVVTGIMFLATIVLAPLAAVIPTEAAAATLVLVGFLMMQQIVRVDWADVEIAIPAFMTIVLMPFSYSITNGIGAGFITYVVIKLFRGKGREVHALMYVTAALFVVYFVSGPLQAALGS</sequence>
<accession>A0ABP8J444</accession>
<dbReference type="InterPro" id="IPR045018">
    <property type="entry name" value="Azg-like"/>
</dbReference>
<feature type="transmembrane region" description="Helical" evidence="8">
    <location>
        <begin position="150"/>
        <end position="169"/>
    </location>
</feature>